<keyword evidence="1" id="KW-0808">Transferase</keyword>
<dbReference type="CDD" id="cd14014">
    <property type="entry name" value="STKc_PknB_like"/>
    <property type="match status" value="1"/>
</dbReference>
<sequence>MLDGSSGQGAPAWPGLAPGTVVAGFTIEGLLASGSFGTVYRARRDGRPFAIKLVSLAPRGNREVDALRRMRHPNVVGFHGYGLWPEEQPHSLVLALELVEGLPLDQWMQEVNPTALDLVGRVLLPLALTLADVHALGVVHRDVKEANIIVRQSDGLPVLVDFGAASLEGAPRLTQWMPPGTPEYRSPETLRFARQWEGEPYQVGPAEDLWALGVVTYILLTRMLPFGDRHDPGMVRAILEKTPREPDELNPRVPPALSELCMRMLEKDPEDRYADARALAEALSTAWSEADRSWRVPLFPEVRREETPPLPPPPAAPALPERQAPRRWRMARLILGAAILGGVLIPSVQRSESPLPSQTQQASARQELAPPEVTGDVGHGAGPQTSPSPVPVASATPTQEPEMIKPQKVRSLAATTLLTSAVCVGAGCASTPKPEPLPPSPCPPGSTEGLKRLGMETGDFLRINVLPNNFRQLTIVVSEGDVTVEVMEGWKKMPLYAHLYGELIFKKNHVYGHFTRVQLENGEIVPVCMELTTPQGIGAAKEPGSTSKKTILKNYLYVSATSRFD</sequence>
<gene>
    <name evidence="7" type="ORF">ATI61_101792</name>
</gene>
<dbReference type="PANTHER" id="PTHR43289">
    <property type="entry name" value="MITOGEN-ACTIVATED PROTEIN KINASE KINASE KINASE 20-RELATED"/>
    <property type="match status" value="1"/>
</dbReference>
<dbReference type="SUPFAM" id="SSF56112">
    <property type="entry name" value="Protein kinase-like (PK-like)"/>
    <property type="match status" value="1"/>
</dbReference>
<reference evidence="7 8" key="1">
    <citation type="submission" date="2018-08" db="EMBL/GenBank/DDBJ databases">
        <title>Genomic Encyclopedia of Archaeal and Bacterial Type Strains, Phase II (KMG-II): from individual species to whole genera.</title>
        <authorList>
            <person name="Goeker M."/>
        </authorList>
    </citation>
    <scope>NUCLEOTIDE SEQUENCE [LARGE SCALE GENOMIC DNA]</scope>
    <source>
        <strain evidence="7 8">DSM 2261</strain>
    </source>
</reference>
<dbReference type="Proteomes" id="UP000256345">
    <property type="component" value="Unassembled WGS sequence"/>
</dbReference>
<dbReference type="SMART" id="SM00220">
    <property type="entry name" value="S_TKc"/>
    <property type="match status" value="1"/>
</dbReference>
<evidence type="ECO:0000256" key="5">
    <source>
        <dbReference type="SAM" id="MobiDB-lite"/>
    </source>
</evidence>
<accession>A0ABX9KCS9</accession>
<feature type="compositionally biased region" description="Low complexity" evidence="5">
    <location>
        <begin position="385"/>
        <end position="398"/>
    </location>
</feature>
<evidence type="ECO:0000313" key="7">
    <source>
        <dbReference type="EMBL" id="REG37805.1"/>
    </source>
</evidence>
<keyword evidence="2" id="KW-0547">Nucleotide-binding</keyword>
<dbReference type="Gene3D" id="1.10.510.10">
    <property type="entry name" value="Transferase(Phosphotransferase) domain 1"/>
    <property type="match status" value="1"/>
</dbReference>
<dbReference type="PANTHER" id="PTHR43289:SF6">
    <property type="entry name" value="SERINE_THREONINE-PROTEIN KINASE NEKL-3"/>
    <property type="match status" value="1"/>
</dbReference>
<dbReference type="PROSITE" id="PS50011">
    <property type="entry name" value="PROTEIN_KINASE_DOM"/>
    <property type="match status" value="1"/>
</dbReference>
<organism evidence="7 8">
    <name type="scientific">Archangium gephyra</name>
    <dbReference type="NCBI Taxonomy" id="48"/>
    <lineage>
        <taxon>Bacteria</taxon>
        <taxon>Pseudomonadati</taxon>
        <taxon>Myxococcota</taxon>
        <taxon>Myxococcia</taxon>
        <taxon>Myxococcales</taxon>
        <taxon>Cystobacterineae</taxon>
        <taxon>Archangiaceae</taxon>
        <taxon>Archangium</taxon>
    </lineage>
</organism>
<dbReference type="RefSeq" id="WP_082175405.1">
    <property type="nucleotide sequence ID" value="NZ_CP011509.1"/>
</dbReference>
<keyword evidence="4" id="KW-0067">ATP-binding</keyword>
<dbReference type="Pfam" id="PF00069">
    <property type="entry name" value="Pkinase"/>
    <property type="match status" value="1"/>
</dbReference>
<keyword evidence="3 7" id="KW-0418">Kinase</keyword>
<evidence type="ECO:0000256" key="2">
    <source>
        <dbReference type="ARBA" id="ARBA00022741"/>
    </source>
</evidence>
<proteinExistence type="predicted"/>
<evidence type="ECO:0000256" key="1">
    <source>
        <dbReference type="ARBA" id="ARBA00022679"/>
    </source>
</evidence>
<dbReference type="GO" id="GO:0016301">
    <property type="term" value="F:kinase activity"/>
    <property type="evidence" value="ECO:0007669"/>
    <property type="project" value="UniProtKB-KW"/>
</dbReference>
<dbReference type="InterPro" id="IPR008271">
    <property type="entry name" value="Ser/Thr_kinase_AS"/>
</dbReference>
<dbReference type="PROSITE" id="PS00108">
    <property type="entry name" value="PROTEIN_KINASE_ST"/>
    <property type="match status" value="1"/>
</dbReference>
<evidence type="ECO:0000256" key="3">
    <source>
        <dbReference type="ARBA" id="ARBA00022777"/>
    </source>
</evidence>
<feature type="domain" description="Protein kinase" evidence="6">
    <location>
        <begin position="25"/>
        <end position="288"/>
    </location>
</feature>
<evidence type="ECO:0000259" key="6">
    <source>
        <dbReference type="PROSITE" id="PS50011"/>
    </source>
</evidence>
<comment type="caution">
    <text evidence="7">The sequence shown here is derived from an EMBL/GenBank/DDBJ whole genome shotgun (WGS) entry which is preliminary data.</text>
</comment>
<keyword evidence="8" id="KW-1185">Reference proteome</keyword>
<dbReference type="EMBL" id="QUMU01000001">
    <property type="protein sequence ID" value="REG37805.1"/>
    <property type="molecule type" value="Genomic_DNA"/>
</dbReference>
<feature type="compositionally biased region" description="Polar residues" evidence="5">
    <location>
        <begin position="350"/>
        <end position="364"/>
    </location>
</feature>
<feature type="region of interest" description="Disordered" evidence="5">
    <location>
        <begin position="350"/>
        <end position="405"/>
    </location>
</feature>
<dbReference type="InterPro" id="IPR000719">
    <property type="entry name" value="Prot_kinase_dom"/>
</dbReference>
<protein>
    <submittedName>
        <fullName evidence="7">Serine/threonine-protein kinase</fullName>
    </submittedName>
</protein>
<dbReference type="InterPro" id="IPR011009">
    <property type="entry name" value="Kinase-like_dom_sf"/>
</dbReference>
<evidence type="ECO:0000256" key="4">
    <source>
        <dbReference type="ARBA" id="ARBA00022840"/>
    </source>
</evidence>
<evidence type="ECO:0000313" key="8">
    <source>
        <dbReference type="Proteomes" id="UP000256345"/>
    </source>
</evidence>
<name>A0ABX9KCS9_9BACT</name>